<dbReference type="InterPro" id="IPR036609">
    <property type="entry name" value="LCCL_sf"/>
</dbReference>
<evidence type="ECO:0000313" key="2">
    <source>
        <dbReference type="EMBL" id="KAL3692763.1"/>
    </source>
</evidence>
<feature type="compositionally biased region" description="Basic and acidic residues" evidence="1">
    <location>
        <begin position="626"/>
        <end position="636"/>
    </location>
</feature>
<dbReference type="AlphaFoldDB" id="A0ABD3HMC4"/>
<dbReference type="SUPFAM" id="SSF69848">
    <property type="entry name" value="LCCL domain"/>
    <property type="match status" value="1"/>
</dbReference>
<dbReference type="Pfam" id="PF08642">
    <property type="entry name" value="Rxt3"/>
    <property type="match status" value="1"/>
</dbReference>
<name>A0ABD3HMC4_9MARC</name>
<feature type="region of interest" description="Disordered" evidence="1">
    <location>
        <begin position="612"/>
        <end position="661"/>
    </location>
</feature>
<dbReference type="InterPro" id="IPR013951">
    <property type="entry name" value="Rxt3"/>
</dbReference>
<feature type="compositionally biased region" description="Basic and acidic residues" evidence="1">
    <location>
        <begin position="260"/>
        <end position="314"/>
    </location>
</feature>
<sequence>MNFRGDGRDSKGPDPDYRMDWKGERDMRTDRKEGREHRGGESRGEGRDGRRGGEGRESSRNGGMGESRGLKSDDIRMSMQEAGEVRESWGSRSFMKHHVEEEGEIGEFTEDAVTESTRVESRKRGDPRDERDREESRFLSSRDKAERRSDLQMHMSFNASGQRESIREEKEKDRERSEKDKDKEREKERLKEKERHKEESSKAKPTAKDAEADSWKDNESYRRQGPAHQEEKDHHTNERSEKQRPTLNSEPDENAVDTNTTKDAEDTNKENHEADTKEPEETEKNNKSEPVEAEKGKRKVRDSDRDREETHGDGEDYEREVVSSYGIQRKRMLRPRGHYPSAGREIRPRFRVKEPEPWSNRTAETSTLLYRVGEGLQEEVRKIRKEFEEKLATMTAEMQSVHSAPTIEVRIPAELATTSNRQVQGSQLWGTDVYTDDSDLVAVLMHTGYYIPNANSPPSSIMEIRATIRILPPQENYHSTLRNNLRSRAWGAAGGCSYSADSCYLLKKDGGKIQLEPRLVFTPIYAPTLAPAVTERTVTTRAVSMSSYRQQRFVQEVTIQYNLCNEPWLKYNMNIVADKGLKKSQYTSARIKKGDVLYVETHSNRYELSFEEPRTNGGGCSLPASEKGKEKADCTEKFQSQGTSAHGEKNQPSQAGAVTEKATTSALGEKFRWARCKWPLPLVALRSKGVPLPADCVTVLESGLGWEEVLWSPAGVCVRGKEYPLARAQFTDASRAVQCNSSTYDHIGLEFPST</sequence>
<feature type="region of interest" description="Disordered" evidence="1">
    <location>
        <begin position="1"/>
        <end position="323"/>
    </location>
</feature>
<dbReference type="Gene3D" id="2.170.130.20">
    <property type="entry name" value="LCCL-like domain"/>
    <property type="match status" value="1"/>
</dbReference>
<reference evidence="2 3" key="1">
    <citation type="submission" date="2024-09" db="EMBL/GenBank/DDBJ databases">
        <title>Chromosome-scale assembly of Riccia sorocarpa.</title>
        <authorList>
            <person name="Paukszto L."/>
        </authorList>
    </citation>
    <scope>NUCLEOTIDE SEQUENCE [LARGE SCALE GENOMIC DNA]</scope>
    <source>
        <strain evidence="2">LP-2024</strain>
        <tissue evidence="2">Aerial parts of the thallus</tissue>
    </source>
</reference>
<gene>
    <name evidence="2" type="ORF">R1sor_006414</name>
</gene>
<proteinExistence type="predicted"/>
<dbReference type="Proteomes" id="UP001633002">
    <property type="component" value="Unassembled WGS sequence"/>
</dbReference>
<feature type="compositionally biased region" description="Basic and acidic residues" evidence="1">
    <location>
        <begin position="117"/>
        <end position="151"/>
    </location>
</feature>
<evidence type="ECO:0000313" key="3">
    <source>
        <dbReference type="Proteomes" id="UP001633002"/>
    </source>
</evidence>
<feature type="compositionally biased region" description="Basic and acidic residues" evidence="1">
    <location>
        <begin position="164"/>
        <end position="244"/>
    </location>
</feature>
<feature type="compositionally biased region" description="Polar residues" evidence="1">
    <location>
        <begin position="637"/>
        <end position="661"/>
    </location>
</feature>
<protein>
    <submittedName>
        <fullName evidence="2">Uncharacterized protein</fullName>
    </submittedName>
</protein>
<evidence type="ECO:0000256" key="1">
    <source>
        <dbReference type="SAM" id="MobiDB-lite"/>
    </source>
</evidence>
<comment type="caution">
    <text evidence="2">The sequence shown here is derived from an EMBL/GenBank/DDBJ whole genome shotgun (WGS) entry which is preliminary data.</text>
</comment>
<feature type="compositionally biased region" description="Acidic residues" evidence="1">
    <location>
        <begin position="101"/>
        <end position="113"/>
    </location>
</feature>
<organism evidence="2 3">
    <name type="scientific">Riccia sorocarpa</name>
    <dbReference type="NCBI Taxonomy" id="122646"/>
    <lineage>
        <taxon>Eukaryota</taxon>
        <taxon>Viridiplantae</taxon>
        <taxon>Streptophyta</taxon>
        <taxon>Embryophyta</taxon>
        <taxon>Marchantiophyta</taxon>
        <taxon>Marchantiopsida</taxon>
        <taxon>Marchantiidae</taxon>
        <taxon>Marchantiales</taxon>
        <taxon>Ricciaceae</taxon>
        <taxon>Riccia</taxon>
    </lineage>
</organism>
<keyword evidence="3" id="KW-1185">Reference proteome</keyword>
<feature type="compositionally biased region" description="Basic and acidic residues" evidence="1">
    <location>
        <begin position="1"/>
        <end position="59"/>
    </location>
</feature>
<accession>A0ABD3HMC4</accession>
<dbReference type="EMBL" id="JBJQOH010000003">
    <property type="protein sequence ID" value="KAL3692763.1"/>
    <property type="molecule type" value="Genomic_DNA"/>
</dbReference>